<dbReference type="EMBL" id="CP125669">
    <property type="protein sequence ID" value="WHP05800.1"/>
    <property type="molecule type" value="Genomic_DNA"/>
</dbReference>
<organism evidence="1 2">
    <name type="scientific">Acinetobacter corruptisaponis</name>
    <dbReference type="NCBI Taxonomy" id="3045147"/>
    <lineage>
        <taxon>Bacteria</taxon>
        <taxon>Pseudomonadati</taxon>
        <taxon>Pseudomonadota</taxon>
        <taxon>Gammaproteobacteria</taxon>
        <taxon>Moraxellales</taxon>
        <taxon>Moraxellaceae</taxon>
        <taxon>Acinetobacter</taxon>
    </lineage>
</organism>
<sequence>MSTGKCPSCDRLVTHVNAQEINVNAPAGNFYGISYLCPYCSVILSTGLDPLRVKNDIVNELLKKLR</sequence>
<dbReference type="Proteomes" id="UP001229836">
    <property type="component" value="Chromosome"/>
</dbReference>
<evidence type="ECO:0000313" key="2">
    <source>
        <dbReference type="Proteomes" id="UP001229836"/>
    </source>
</evidence>
<proteinExistence type="predicted"/>
<reference evidence="1 2" key="1">
    <citation type="submission" date="2023-05" db="EMBL/GenBank/DDBJ databases">
        <title>The complete genome of Acinetobacter sp. nov KCTC 92772.</title>
        <authorList>
            <person name="Zhou G."/>
        </authorList>
    </citation>
    <scope>NUCLEOTIDE SEQUENCE [LARGE SCALE GENOMIC DNA]</scope>
    <source>
        <strain evidence="1 2">KCTC 92772</strain>
    </source>
</reference>
<protein>
    <submittedName>
        <fullName evidence="1">Uncharacterized protein</fullName>
    </submittedName>
</protein>
<keyword evidence="2" id="KW-1185">Reference proteome</keyword>
<dbReference type="RefSeq" id="WP_283267343.1">
    <property type="nucleotide sequence ID" value="NZ_CP125669.1"/>
</dbReference>
<name>A0ABY8S2L3_9GAMM</name>
<accession>A0ABY8S2L3</accession>
<gene>
    <name evidence="1" type="ORF">QLH32_17635</name>
</gene>
<evidence type="ECO:0000313" key="1">
    <source>
        <dbReference type="EMBL" id="WHP05800.1"/>
    </source>
</evidence>